<dbReference type="PROSITE" id="PS00067">
    <property type="entry name" value="3HCDH"/>
    <property type="match status" value="1"/>
</dbReference>
<dbReference type="InterPro" id="IPR006176">
    <property type="entry name" value="3-OHacyl-CoA_DH_NAD-bd"/>
</dbReference>
<reference evidence="7 8" key="1">
    <citation type="submission" date="2014-01" db="EMBL/GenBank/DDBJ databases">
        <title>Actinotalea ferrariae CF5-4.</title>
        <authorList>
            <person name="Chen F."/>
            <person name="Li Y."/>
            <person name="Wang G."/>
        </authorList>
    </citation>
    <scope>NUCLEOTIDE SEQUENCE [LARGE SCALE GENOMIC DNA]</scope>
    <source>
        <strain evidence="7 8">CF5-4</strain>
    </source>
</reference>
<dbReference type="InterPro" id="IPR008927">
    <property type="entry name" value="6-PGluconate_DH-like_C_sf"/>
</dbReference>
<dbReference type="InterPro" id="IPR006180">
    <property type="entry name" value="3-OHacyl-CoA_DH_CS"/>
</dbReference>
<feature type="domain" description="3-hydroxyacyl-CoA dehydrogenase NAD binding" evidence="5">
    <location>
        <begin position="10"/>
        <end position="186"/>
    </location>
</feature>
<evidence type="ECO:0000256" key="3">
    <source>
        <dbReference type="ARBA" id="ARBA00023002"/>
    </source>
</evidence>
<keyword evidence="8" id="KW-1185">Reference proteome</keyword>
<evidence type="ECO:0000313" key="7">
    <source>
        <dbReference type="EMBL" id="EYR64360.1"/>
    </source>
</evidence>
<evidence type="ECO:0000256" key="2">
    <source>
        <dbReference type="ARBA" id="ARBA00009463"/>
    </source>
</evidence>
<dbReference type="SUPFAM" id="SSF48179">
    <property type="entry name" value="6-phosphogluconate dehydrogenase C-terminal domain-like"/>
    <property type="match status" value="2"/>
</dbReference>
<sequence length="509" mass="51763">MSRLAAPAVVGVVGAGTMGAGIAQVAALAGHPVLLLDTAPGRADAAVEQVGAALDRLVGRGRLQAGVAGAARDRLTAASSVADLGPCALVVEAVAEVLAAKRDLMAALEAVVAGDGVLATNTSSLSVTDVAAGLHRPGRVLGLHFFNPAPVMRLVEVVAGEATDPAVVAEAAELMTAWGKTPVQVRSSPGFVVNRVARPFYGEAMRLLEQGVDAATIDAVLREGGGFPLGPLELTDLIGQDVNLATTRSVWEQTGHDPRFEPVAVQAALVADGRLGRKTGTGFYAHDGETRVAAPAGTSPVRAGRAPTQVRLRGDWGPWAPLWDRARRGGVVVVEEDAAAGGEPRAELDGGVVVPTDGRSAAEHAARLGRAVVVLDLVGDAATAPRWAVTSSDDGASSAPEQAVSVLRAAGSEVTVLPDVPGLLVARTVALLVDEACDVVARGVASAADVDTALRLGAGHPRGPLEWGDAIGPARVAALLDALAPTGPRYRVSAALREAVRTGRSLRDL</sequence>
<dbReference type="Pfam" id="PF00725">
    <property type="entry name" value="3HCDH"/>
    <property type="match status" value="2"/>
</dbReference>
<dbReference type="EMBL" id="AXCW01000034">
    <property type="protein sequence ID" value="EYR64360.1"/>
    <property type="molecule type" value="Genomic_DNA"/>
</dbReference>
<dbReference type="Proteomes" id="UP000019753">
    <property type="component" value="Unassembled WGS sequence"/>
</dbReference>
<proteinExistence type="inferred from homology"/>
<dbReference type="PANTHER" id="PTHR48075">
    <property type="entry name" value="3-HYDROXYACYL-COA DEHYDROGENASE FAMILY PROTEIN"/>
    <property type="match status" value="1"/>
</dbReference>
<evidence type="ECO:0000259" key="4">
    <source>
        <dbReference type="Pfam" id="PF00725"/>
    </source>
</evidence>
<feature type="domain" description="3-hydroxyacyl-CoA dehydrogenase C-terminal" evidence="4">
    <location>
        <begin position="422"/>
        <end position="504"/>
    </location>
</feature>
<dbReference type="Pfam" id="PF18321">
    <property type="entry name" value="3HCDH_RFF"/>
    <property type="match status" value="1"/>
</dbReference>
<feature type="domain" description="3-hydroxybutyryl-CoA dehydrogenase reduced Rossmann-fold" evidence="6">
    <location>
        <begin position="353"/>
        <end position="421"/>
    </location>
</feature>
<evidence type="ECO:0000256" key="1">
    <source>
        <dbReference type="ARBA" id="ARBA00005086"/>
    </source>
</evidence>
<dbReference type="Gene3D" id="3.40.50.720">
    <property type="entry name" value="NAD(P)-binding Rossmann-like Domain"/>
    <property type="match status" value="1"/>
</dbReference>
<evidence type="ECO:0000259" key="5">
    <source>
        <dbReference type="Pfam" id="PF02737"/>
    </source>
</evidence>
<dbReference type="GO" id="GO:0070403">
    <property type="term" value="F:NAD+ binding"/>
    <property type="evidence" value="ECO:0007669"/>
    <property type="project" value="InterPro"/>
</dbReference>
<comment type="similarity">
    <text evidence="2">Belongs to the 3-hydroxyacyl-CoA dehydrogenase family.</text>
</comment>
<accession>A0A021VWH8</accession>
<organism evidence="7 8">
    <name type="scientific">Actinotalea ferrariae CF5-4</name>
    <dbReference type="NCBI Taxonomy" id="948458"/>
    <lineage>
        <taxon>Bacteria</taxon>
        <taxon>Bacillati</taxon>
        <taxon>Actinomycetota</taxon>
        <taxon>Actinomycetes</taxon>
        <taxon>Micrococcales</taxon>
        <taxon>Cellulomonadaceae</taxon>
        <taxon>Actinotalea</taxon>
    </lineage>
</organism>
<evidence type="ECO:0000313" key="8">
    <source>
        <dbReference type="Proteomes" id="UP000019753"/>
    </source>
</evidence>
<comment type="caution">
    <text evidence="7">The sequence shown here is derived from an EMBL/GenBank/DDBJ whole genome shotgun (WGS) entry which is preliminary data.</text>
</comment>
<dbReference type="NCBIfam" id="NF006124">
    <property type="entry name" value="PRK08268.1"/>
    <property type="match status" value="1"/>
</dbReference>
<dbReference type="RefSeq" id="WP_034223488.1">
    <property type="nucleotide sequence ID" value="NZ_AXCW01000034.1"/>
</dbReference>
<comment type="pathway">
    <text evidence="1">Lipid metabolism; butanoate metabolism.</text>
</comment>
<dbReference type="InterPro" id="IPR006108">
    <property type="entry name" value="3HC_DH_C"/>
</dbReference>
<dbReference type="GO" id="GO:0006631">
    <property type="term" value="P:fatty acid metabolic process"/>
    <property type="evidence" value="ECO:0007669"/>
    <property type="project" value="InterPro"/>
</dbReference>
<gene>
    <name evidence="7" type="ORF">N866_11690</name>
</gene>
<dbReference type="InterPro" id="IPR036291">
    <property type="entry name" value="NAD(P)-bd_dom_sf"/>
</dbReference>
<dbReference type="Gene3D" id="1.10.1040.50">
    <property type="match status" value="1"/>
</dbReference>
<dbReference type="FunFam" id="3.40.50.720:FF:000009">
    <property type="entry name" value="Fatty oxidation complex, alpha subunit"/>
    <property type="match status" value="1"/>
</dbReference>
<protein>
    <submittedName>
        <fullName evidence="7">3-hydroxyacyl-CoA dehydrogenase</fullName>
    </submittedName>
</protein>
<dbReference type="AlphaFoldDB" id="A0A021VWH8"/>
<name>A0A021VWH8_9CELL</name>
<dbReference type="GO" id="GO:0016616">
    <property type="term" value="F:oxidoreductase activity, acting on the CH-OH group of donors, NAD or NADP as acceptor"/>
    <property type="evidence" value="ECO:0007669"/>
    <property type="project" value="InterPro"/>
</dbReference>
<dbReference type="Pfam" id="PF02737">
    <property type="entry name" value="3HCDH_N"/>
    <property type="match status" value="1"/>
</dbReference>
<dbReference type="PANTHER" id="PTHR48075:SF5">
    <property type="entry name" value="3-HYDROXYBUTYRYL-COA DEHYDROGENASE"/>
    <property type="match status" value="1"/>
</dbReference>
<evidence type="ECO:0000259" key="6">
    <source>
        <dbReference type="Pfam" id="PF18321"/>
    </source>
</evidence>
<keyword evidence="3" id="KW-0560">Oxidoreductase</keyword>
<dbReference type="InterPro" id="IPR041040">
    <property type="entry name" value="3HCDH_RFF"/>
</dbReference>
<dbReference type="SUPFAM" id="SSF51735">
    <property type="entry name" value="NAD(P)-binding Rossmann-fold domains"/>
    <property type="match status" value="1"/>
</dbReference>
<feature type="domain" description="3-hydroxyacyl-CoA dehydrogenase C-terminal" evidence="4">
    <location>
        <begin position="190"/>
        <end position="285"/>
    </location>
</feature>